<dbReference type="Proteomes" id="UP000283433">
    <property type="component" value="Unassembled WGS sequence"/>
</dbReference>
<dbReference type="EMBL" id="MBTA01000012">
    <property type="protein sequence ID" value="RKD17143.1"/>
    <property type="molecule type" value="Genomic_DNA"/>
</dbReference>
<dbReference type="RefSeq" id="WP_120181338.1">
    <property type="nucleotide sequence ID" value="NZ_MBTA01000012.1"/>
</dbReference>
<comment type="caution">
    <text evidence="2">The sequence shown here is derived from an EMBL/GenBank/DDBJ whole genome shotgun (WGS) entry which is preliminary data.</text>
</comment>
<evidence type="ECO:0000256" key="1">
    <source>
        <dbReference type="SAM" id="SignalP"/>
    </source>
</evidence>
<protein>
    <recommendedName>
        <fullName evidence="4">Circumsporozoite protein</fullName>
    </recommendedName>
</protein>
<organism evidence="2 3">
    <name type="scientific">Pelobium manganitolerans</name>
    <dbReference type="NCBI Taxonomy" id="1842495"/>
    <lineage>
        <taxon>Bacteria</taxon>
        <taxon>Pseudomonadati</taxon>
        <taxon>Bacteroidota</taxon>
        <taxon>Sphingobacteriia</taxon>
        <taxon>Sphingobacteriales</taxon>
        <taxon>Sphingobacteriaceae</taxon>
        <taxon>Pelobium</taxon>
    </lineage>
</organism>
<dbReference type="AlphaFoldDB" id="A0A419S7A3"/>
<accession>A0A419S7A3</accession>
<dbReference type="PROSITE" id="PS51257">
    <property type="entry name" value="PROKAR_LIPOPROTEIN"/>
    <property type="match status" value="1"/>
</dbReference>
<evidence type="ECO:0000313" key="3">
    <source>
        <dbReference type="Proteomes" id="UP000283433"/>
    </source>
</evidence>
<proteinExistence type="predicted"/>
<keyword evidence="3" id="KW-1185">Reference proteome</keyword>
<name>A0A419S7A3_9SPHI</name>
<sequence>MKKLIFLLTIGTSLTFVACNNQQKTDEQIDSINQSAADSLLNEALADTTATDNVAVDSTVADTLAPKK</sequence>
<feature type="signal peptide" evidence="1">
    <location>
        <begin position="1"/>
        <end position="18"/>
    </location>
</feature>
<gene>
    <name evidence="2" type="ORF">BCY91_03095</name>
</gene>
<evidence type="ECO:0008006" key="4">
    <source>
        <dbReference type="Google" id="ProtNLM"/>
    </source>
</evidence>
<reference evidence="2 3" key="1">
    <citation type="submission" date="2016-07" db="EMBL/GenBank/DDBJ databases">
        <title>Genome of Pelobium manganitolerans.</title>
        <authorList>
            <person name="Wu S."/>
            <person name="Wang G."/>
        </authorList>
    </citation>
    <scope>NUCLEOTIDE SEQUENCE [LARGE SCALE GENOMIC DNA]</scope>
    <source>
        <strain evidence="2 3">YS-25</strain>
    </source>
</reference>
<evidence type="ECO:0000313" key="2">
    <source>
        <dbReference type="EMBL" id="RKD17143.1"/>
    </source>
</evidence>
<feature type="chain" id="PRO_5019419609" description="Circumsporozoite protein" evidence="1">
    <location>
        <begin position="19"/>
        <end position="68"/>
    </location>
</feature>
<keyword evidence="1" id="KW-0732">Signal</keyword>
<dbReference type="OrthoDB" id="771304at2"/>